<dbReference type="Proteomes" id="UP000587527">
    <property type="component" value="Unassembled WGS sequence"/>
</dbReference>
<keyword evidence="1" id="KW-0812">Transmembrane</keyword>
<feature type="transmembrane region" description="Helical" evidence="1">
    <location>
        <begin position="45"/>
        <end position="65"/>
    </location>
</feature>
<evidence type="ECO:0000256" key="1">
    <source>
        <dbReference type="SAM" id="Phobius"/>
    </source>
</evidence>
<protein>
    <submittedName>
        <fullName evidence="2">Uncharacterized protein</fullName>
    </submittedName>
</protein>
<dbReference type="AlphaFoldDB" id="A0A841BWB4"/>
<dbReference type="EMBL" id="JACHMN010000002">
    <property type="protein sequence ID" value="MBB5871965.1"/>
    <property type="molecule type" value="Genomic_DNA"/>
</dbReference>
<reference evidence="2 3" key="1">
    <citation type="submission" date="2020-08" db="EMBL/GenBank/DDBJ databases">
        <title>Sequencing the genomes of 1000 actinobacteria strains.</title>
        <authorList>
            <person name="Klenk H.-P."/>
        </authorList>
    </citation>
    <scope>NUCLEOTIDE SEQUENCE [LARGE SCALE GENOMIC DNA]</scope>
    <source>
        <strain evidence="2 3">DSM 45362</strain>
    </source>
</reference>
<dbReference type="RefSeq" id="WP_184840371.1">
    <property type="nucleotide sequence ID" value="NZ_JACHMN010000002.1"/>
</dbReference>
<accession>A0A841BWB4</accession>
<comment type="caution">
    <text evidence="2">The sequence shown here is derived from an EMBL/GenBank/DDBJ whole genome shotgun (WGS) entry which is preliminary data.</text>
</comment>
<organism evidence="2 3">
    <name type="scientific">Allocatelliglobosispora scoriae</name>
    <dbReference type="NCBI Taxonomy" id="643052"/>
    <lineage>
        <taxon>Bacteria</taxon>
        <taxon>Bacillati</taxon>
        <taxon>Actinomycetota</taxon>
        <taxon>Actinomycetes</taxon>
        <taxon>Micromonosporales</taxon>
        <taxon>Micromonosporaceae</taxon>
        <taxon>Allocatelliglobosispora</taxon>
    </lineage>
</organism>
<keyword evidence="1" id="KW-0472">Membrane</keyword>
<proteinExistence type="predicted"/>
<evidence type="ECO:0000313" key="3">
    <source>
        <dbReference type="Proteomes" id="UP000587527"/>
    </source>
</evidence>
<evidence type="ECO:0000313" key="2">
    <source>
        <dbReference type="EMBL" id="MBB5871965.1"/>
    </source>
</evidence>
<sequence>MSIIGVDLEKARREPSYRKAVWLGRLGFVSIAVYAYLVWVGRDGFFRASMFGLSIIIVGSARDMFAKAGIPLSRSGLTVAFRDLLTWRR</sequence>
<name>A0A841BWB4_9ACTN</name>
<gene>
    <name evidence="2" type="ORF">F4553_005344</name>
</gene>
<keyword evidence="1" id="KW-1133">Transmembrane helix</keyword>
<feature type="transmembrane region" description="Helical" evidence="1">
    <location>
        <begin position="20"/>
        <end position="39"/>
    </location>
</feature>
<keyword evidence="3" id="KW-1185">Reference proteome</keyword>